<dbReference type="AlphaFoldDB" id="A0A0K2VDM7"/>
<protein>
    <submittedName>
        <fullName evidence="1">Uncharacterized protein</fullName>
    </submittedName>
</protein>
<dbReference type="EMBL" id="HACA01031084">
    <property type="protein sequence ID" value="CDW48445.1"/>
    <property type="molecule type" value="Transcribed_RNA"/>
</dbReference>
<feature type="non-terminal residue" evidence="1">
    <location>
        <position position="1"/>
    </location>
</feature>
<reference evidence="1" key="1">
    <citation type="submission" date="2014-05" db="EMBL/GenBank/DDBJ databases">
        <authorList>
            <person name="Chronopoulou M."/>
        </authorList>
    </citation>
    <scope>NUCLEOTIDE SEQUENCE</scope>
    <source>
        <tissue evidence="1">Whole organism</tissue>
    </source>
</reference>
<proteinExistence type="predicted"/>
<name>A0A0K2VDM7_LEPSM</name>
<sequence>REEQLQTANSLCFNQANNLWPLLTRLALVTLESSFQWRLTLEAFPNPSQSNK</sequence>
<evidence type="ECO:0000313" key="1">
    <source>
        <dbReference type="EMBL" id="CDW48445.1"/>
    </source>
</evidence>
<organism evidence="1">
    <name type="scientific">Lepeophtheirus salmonis</name>
    <name type="common">Salmon louse</name>
    <name type="synonym">Caligus salmonis</name>
    <dbReference type="NCBI Taxonomy" id="72036"/>
    <lineage>
        <taxon>Eukaryota</taxon>
        <taxon>Metazoa</taxon>
        <taxon>Ecdysozoa</taxon>
        <taxon>Arthropoda</taxon>
        <taxon>Crustacea</taxon>
        <taxon>Multicrustacea</taxon>
        <taxon>Hexanauplia</taxon>
        <taxon>Copepoda</taxon>
        <taxon>Siphonostomatoida</taxon>
        <taxon>Caligidae</taxon>
        <taxon>Lepeophtheirus</taxon>
    </lineage>
</organism>
<accession>A0A0K2VDM7</accession>